<dbReference type="Proteomes" id="UP000194265">
    <property type="component" value="Chromosome"/>
</dbReference>
<keyword evidence="2" id="KW-0408">Iron</keyword>
<name>A0A1X9SZH2_9BACT</name>
<comment type="cofactor">
    <cofactor evidence="1">
        <name>[4Fe-4S] cluster</name>
        <dbReference type="ChEBI" id="CHEBI:49883"/>
    </cofactor>
</comment>
<dbReference type="InterPro" id="IPR058240">
    <property type="entry name" value="rSAM_sf"/>
</dbReference>
<evidence type="ECO:0000256" key="1">
    <source>
        <dbReference type="ARBA" id="ARBA00001966"/>
    </source>
</evidence>
<dbReference type="GO" id="GO:0051539">
    <property type="term" value="F:4 iron, 4 sulfur cluster binding"/>
    <property type="evidence" value="ECO:0007669"/>
    <property type="project" value="UniProtKB-KW"/>
</dbReference>
<keyword evidence="2" id="KW-0411">Iron-sulfur</keyword>
<dbReference type="Pfam" id="PF13186">
    <property type="entry name" value="SPASM"/>
    <property type="match status" value="1"/>
</dbReference>
<dbReference type="SUPFAM" id="SSF102114">
    <property type="entry name" value="Radical SAM enzymes"/>
    <property type="match status" value="1"/>
</dbReference>
<keyword evidence="2" id="KW-0479">Metal-binding</keyword>
<dbReference type="Gene3D" id="3.20.20.70">
    <property type="entry name" value="Aldolase class I"/>
    <property type="match status" value="1"/>
</dbReference>
<dbReference type="PANTHER" id="PTHR43787:SF10">
    <property type="entry name" value="COFACTOR MODIFYING PROTEIN"/>
    <property type="match status" value="1"/>
</dbReference>
<feature type="domain" description="4Fe4S-binding SPASM" evidence="3">
    <location>
        <begin position="205"/>
        <end position="271"/>
    </location>
</feature>
<evidence type="ECO:0000259" key="3">
    <source>
        <dbReference type="Pfam" id="PF13186"/>
    </source>
</evidence>
<evidence type="ECO:0000313" key="5">
    <source>
        <dbReference type="Proteomes" id="UP000194265"/>
    </source>
</evidence>
<dbReference type="AlphaFoldDB" id="A0A1X9SZH2"/>
<evidence type="ECO:0000256" key="2">
    <source>
        <dbReference type="ARBA" id="ARBA00022485"/>
    </source>
</evidence>
<dbReference type="CDD" id="cd21122">
    <property type="entry name" value="SPASM_rSAM"/>
    <property type="match status" value="1"/>
</dbReference>
<dbReference type="InterPro" id="IPR023885">
    <property type="entry name" value="4Fe4S-binding_SPASM_dom"/>
</dbReference>
<sequence length="277" mass="31747">MGKFQKVYIEISDVCGCECSFCPSPNIAKFGAMDLEVYKSILSQIKGKTKAICLHLLGDPLANANLDLYLNLALDSNFNIDLVTTGKYLKNHDFAMLCKAHQISFSLSAFLDKNAKFKDDYIDNLLEFCKFKNTINSEIFINFRVQKHMLNLDKFYLIKDKFEQFFGVKIDYQNNRFRLGYKIFLNFKEYFEWREPNSQNIQKYCHGLSSQIGFKSSGTVVPCCIDANADIKLGDIKKQSLDEVLNLAKVIAIVDGFKQGKAIEELCKKCEYRAVLD</sequence>
<reference evidence="4 5" key="1">
    <citation type="journal article" date="2017" name="Genome Biol. Evol.">
        <title>Comparative Genomic Analysis Identifies a Campylobacter Clade Deficient in Selenium Metabolism.</title>
        <authorList>
            <person name="Miller W.G."/>
            <person name="Yee E."/>
            <person name="Lopes B.S."/>
            <person name="Chapman M.H."/>
            <person name="Huynh S."/>
            <person name="Bono J.L."/>
            <person name="Parker C.T."/>
            <person name="Strachan N.J.C."/>
            <person name="Forbes K.J."/>
        </authorList>
    </citation>
    <scope>NUCLEOTIDE SEQUENCE [LARGE SCALE GENOMIC DNA]</scope>
    <source>
        <strain evidence="4 5">RM8964</strain>
    </source>
</reference>
<dbReference type="PANTHER" id="PTHR43787">
    <property type="entry name" value="FEMO COFACTOR BIOSYNTHESIS PROTEIN NIFB-RELATED"/>
    <property type="match status" value="1"/>
</dbReference>
<dbReference type="EMBL" id="CP018791">
    <property type="protein sequence ID" value="ARR01566.1"/>
    <property type="molecule type" value="Genomic_DNA"/>
</dbReference>
<proteinExistence type="predicted"/>
<accession>A0A1X9SZH2</accession>
<dbReference type="RefSeq" id="WP_192940495.1">
    <property type="nucleotide sequence ID" value="NZ_CP018791.1"/>
</dbReference>
<keyword evidence="2" id="KW-0004">4Fe-4S</keyword>
<organism evidence="4 5">
    <name type="scientific">Campylobacter vicugnae</name>
    <dbReference type="NCBI Taxonomy" id="1660076"/>
    <lineage>
        <taxon>Bacteria</taxon>
        <taxon>Pseudomonadati</taxon>
        <taxon>Campylobacterota</taxon>
        <taxon>Epsilonproteobacteria</taxon>
        <taxon>Campylobacterales</taxon>
        <taxon>Campylobacteraceae</taxon>
        <taxon>Campylobacter</taxon>
    </lineage>
</organism>
<protein>
    <submittedName>
        <fullName evidence="4">Radical SAM superfamily enzyme (SPASM domain)</fullName>
    </submittedName>
</protein>
<gene>
    <name evidence="4" type="ORF">CVIC8964_0122</name>
</gene>
<dbReference type="InterPro" id="IPR013785">
    <property type="entry name" value="Aldolase_TIM"/>
</dbReference>
<dbReference type="STRING" id="1660074.CVIC8964_0122"/>
<evidence type="ECO:0000313" key="4">
    <source>
        <dbReference type="EMBL" id="ARR01566.1"/>
    </source>
</evidence>